<dbReference type="KEGG" id="mphc:DMC14_002260"/>
<dbReference type="AlphaFoldDB" id="A0A3Q9V5J3"/>
<reference evidence="1" key="1">
    <citation type="submission" date="2019-03" db="EMBL/GenBank/DDBJ databases">
        <title>Draft Sequence and Annotation of the Mycoplasma phocicerebrale Strain 1049T Genome.</title>
        <authorList>
            <person name="Frasca S.Jr."/>
            <person name="Kutish G.F."/>
            <person name="Castellanos Gell J."/>
            <person name="Michaels D.L."/>
            <person name="Brown D.R."/>
        </authorList>
    </citation>
    <scope>NUCLEOTIDE SEQUENCE</scope>
    <source>
        <strain evidence="1">1049</strain>
    </source>
</reference>
<proteinExistence type="predicted"/>
<dbReference type="Proteomes" id="UP000256585">
    <property type="component" value="Chromosome"/>
</dbReference>
<organism evidence="1 2">
    <name type="scientific">Metamycoplasma phocicerebrale</name>
    <dbReference type="NCBI Taxonomy" id="142649"/>
    <lineage>
        <taxon>Bacteria</taxon>
        <taxon>Bacillati</taxon>
        <taxon>Mycoplasmatota</taxon>
        <taxon>Mycoplasmoidales</taxon>
        <taxon>Metamycoplasmataceae</taxon>
        <taxon>Metamycoplasma</taxon>
    </lineage>
</organism>
<accession>A0A3Q9V5J3</accession>
<dbReference type="OrthoDB" id="394793at2"/>
<sequence length="307" mass="36684">MKQEKIYLFAYDELEHLDFFGKLFGLGVINKSARLNGFIKCINPSSEVFIKKDKNSFVKGTLFEITKEQLFLVDKWKLLPKYDRFPVNILLEDNNSIVEDAFVYSKIEFGEFEPFENKKELFNINNYRESFNYFLDSQKQKLQNFDFVFLYKPSKKDWEYLSQIKTTNIFIKLTIDNDKNIYNTTYISTAFCPFVDKGQPYIALAAFNRSDSFNVISYYEIFNNININDYGKNIKIEFIDVNKIMDTAFFDKEKPVFFLSNREDKTTEQNKYAFKENVFEYVLKDFDINHWSRFNNLLGLFFEVNKK</sequence>
<name>A0A3Q9V5J3_9BACT</name>
<dbReference type="GO" id="GO:0016740">
    <property type="term" value="F:transferase activity"/>
    <property type="evidence" value="ECO:0007669"/>
    <property type="project" value="UniProtKB-KW"/>
</dbReference>
<dbReference type="CDD" id="cd06661">
    <property type="entry name" value="GGCT_like"/>
    <property type="match status" value="1"/>
</dbReference>
<evidence type="ECO:0000313" key="2">
    <source>
        <dbReference type="Proteomes" id="UP000256585"/>
    </source>
</evidence>
<evidence type="ECO:0000313" key="1">
    <source>
        <dbReference type="EMBL" id="AZZ65597.1"/>
    </source>
</evidence>
<dbReference type="InterPro" id="IPR013024">
    <property type="entry name" value="GGCT-like"/>
</dbReference>
<gene>
    <name evidence="1" type="ORF">DMC14_002260</name>
</gene>
<keyword evidence="2" id="KW-1185">Reference proteome</keyword>
<dbReference type="InterPro" id="IPR036568">
    <property type="entry name" value="GGCT-like_sf"/>
</dbReference>
<dbReference type="RefSeq" id="WP_116171574.1">
    <property type="nucleotide sequence ID" value="NZ_CP033058.2"/>
</dbReference>
<dbReference type="EMBL" id="CP033058">
    <property type="protein sequence ID" value="AZZ65597.1"/>
    <property type="molecule type" value="Genomic_DNA"/>
</dbReference>
<protein>
    <submittedName>
        <fullName evidence="1">Gamma-glutamylcyclotransferase</fullName>
    </submittedName>
</protein>
<dbReference type="SUPFAM" id="SSF110857">
    <property type="entry name" value="Gamma-glutamyl cyclotransferase-like"/>
    <property type="match status" value="1"/>
</dbReference>